<sequence>MYIDLMPEGHNSEIPQGNNRIDEQLRSRIINNINIVKNQEKTPLDREIRIFGDTFEMVALAENHLNHPETQIQQDLRKLIEKVYQNAELVLGTAHERPSKPDSISVTFDRQGKLVIDEVVELKSSNNAFIHGLKKEQPAKTLETIGAVVTILNRLKKGEETSKILPKDSDLSLDKRIKRDVELKKIKGQVLLIAGDKGPITFSPDMIYRIIVPKGEELPTFNSRLLEEFGYAVTLKISHSDFSKKDIHEIINKINSEESIYH</sequence>
<organism evidence="1 2">
    <name type="scientific">Candidatus Collierbacteria bacterium GW2011_GWA2_42_17</name>
    <dbReference type="NCBI Taxonomy" id="1618378"/>
    <lineage>
        <taxon>Bacteria</taxon>
        <taxon>Candidatus Collieribacteriota</taxon>
    </lineage>
</organism>
<dbReference type="AlphaFoldDB" id="A0A0G0Z248"/>
<gene>
    <name evidence="1" type="ORF">UV06_C0005G0033</name>
</gene>
<evidence type="ECO:0000313" key="1">
    <source>
        <dbReference type="EMBL" id="KKS42839.1"/>
    </source>
</evidence>
<proteinExistence type="predicted"/>
<reference evidence="1 2" key="1">
    <citation type="journal article" date="2015" name="Nature">
        <title>rRNA introns, odd ribosomes, and small enigmatic genomes across a large radiation of phyla.</title>
        <authorList>
            <person name="Brown C.T."/>
            <person name="Hug L.A."/>
            <person name="Thomas B.C."/>
            <person name="Sharon I."/>
            <person name="Castelle C.J."/>
            <person name="Singh A."/>
            <person name="Wilkins M.J."/>
            <person name="Williams K.H."/>
            <person name="Banfield J.F."/>
        </authorList>
    </citation>
    <scope>NUCLEOTIDE SEQUENCE [LARGE SCALE GENOMIC DNA]</scope>
</reference>
<dbReference type="Proteomes" id="UP000033854">
    <property type="component" value="Unassembled WGS sequence"/>
</dbReference>
<protein>
    <submittedName>
        <fullName evidence="1">Uncharacterized protein</fullName>
    </submittedName>
</protein>
<evidence type="ECO:0000313" key="2">
    <source>
        <dbReference type="Proteomes" id="UP000033854"/>
    </source>
</evidence>
<name>A0A0G0Z248_9BACT</name>
<comment type="caution">
    <text evidence="1">The sequence shown here is derived from an EMBL/GenBank/DDBJ whole genome shotgun (WGS) entry which is preliminary data.</text>
</comment>
<dbReference type="EMBL" id="LCDA01000005">
    <property type="protein sequence ID" value="KKS42839.1"/>
    <property type="molecule type" value="Genomic_DNA"/>
</dbReference>
<accession>A0A0G0Z248</accession>